<evidence type="ECO:0000256" key="1">
    <source>
        <dbReference type="SAM" id="MobiDB-lite"/>
    </source>
</evidence>
<dbReference type="AlphaFoldDB" id="A0A1E7F1H7"/>
<accession>A0A1E7F1H7</accession>
<dbReference type="KEGG" id="fcy:FRACYDRAFT_244782"/>
<dbReference type="Proteomes" id="UP000095751">
    <property type="component" value="Unassembled WGS sequence"/>
</dbReference>
<dbReference type="InParanoid" id="A0A1E7F1H7"/>
<reference evidence="2 3" key="1">
    <citation type="submission" date="2016-09" db="EMBL/GenBank/DDBJ databases">
        <title>Extensive genetic diversity and differential bi-allelic expression allows diatom success in the polar Southern Ocean.</title>
        <authorList>
            <consortium name="DOE Joint Genome Institute"/>
            <person name="Mock T."/>
            <person name="Otillar R.P."/>
            <person name="Strauss J."/>
            <person name="Dupont C."/>
            <person name="Frickenhaus S."/>
            <person name="Maumus F."/>
            <person name="Mcmullan M."/>
            <person name="Sanges R."/>
            <person name="Schmutz J."/>
            <person name="Toseland A."/>
            <person name="Valas R."/>
            <person name="Veluchamy A."/>
            <person name="Ward B.J."/>
            <person name="Allen A."/>
            <person name="Barry K."/>
            <person name="Falciatore A."/>
            <person name="Ferrante M."/>
            <person name="Fortunato A.E."/>
            <person name="Gloeckner G."/>
            <person name="Gruber A."/>
            <person name="Hipkin R."/>
            <person name="Janech M."/>
            <person name="Kroth P."/>
            <person name="Leese F."/>
            <person name="Lindquist E."/>
            <person name="Lyon B.R."/>
            <person name="Martin J."/>
            <person name="Mayer C."/>
            <person name="Parker M."/>
            <person name="Quesneville H."/>
            <person name="Raymond J."/>
            <person name="Uhlig C."/>
            <person name="Valentin K.U."/>
            <person name="Worden A.Z."/>
            <person name="Armbrust E.V."/>
            <person name="Bowler C."/>
            <person name="Green B."/>
            <person name="Moulton V."/>
            <person name="Van Oosterhout C."/>
            <person name="Grigoriev I."/>
        </authorList>
    </citation>
    <scope>NUCLEOTIDE SEQUENCE [LARGE SCALE GENOMIC DNA]</scope>
    <source>
        <strain evidence="2 3">CCMP1102</strain>
    </source>
</reference>
<dbReference type="OrthoDB" id="10614973at2759"/>
<name>A0A1E7F1H7_9STRA</name>
<evidence type="ECO:0000313" key="3">
    <source>
        <dbReference type="Proteomes" id="UP000095751"/>
    </source>
</evidence>
<protein>
    <submittedName>
        <fullName evidence="2">Uncharacterized protein</fullName>
    </submittedName>
</protein>
<proteinExistence type="predicted"/>
<gene>
    <name evidence="2" type="ORF">FRACYDRAFT_244782</name>
</gene>
<dbReference type="EMBL" id="KV784366">
    <property type="protein sequence ID" value="OEU11663.1"/>
    <property type="molecule type" value="Genomic_DNA"/>
</dbReference>
<sequence length="267" mass="31179">MADEDNSSNKTIPPAYHVCFVGLSHSGTLVKKCNSLLQRHRKKQKKRKRKDNATSIHDDEDDDVLPFQLKCSHIQVKFPFQIIRGGPPEIPNDDSQYTNSTQEQQAIIKEQNVRRRQQQQKVWVQENLLQPKCTHVVIGLYQWPFSLYQTEISPQLFFNDWKKDVMTVINIITRNNNNDNNNNRMKIILRSVHTNGLKEHILTCPPVDFRTPYNTMICNQILQDIVTETNNNNTDTDKGSEDWSHLRGNAGTEEIKFLLYEILRQHK</sequence>
<feature type="compositionally biased region" description="Basic residues" evidence="1">
    <location>
        <begin position="39"/>
        <end position="50"/>
    </location>
</feature>
<keyword evidence="3" id="KW-1185">Reference proteome</keyword>
<organism evidence="2 3">
    <name type="scientific">Fragilariopsis cylindrus CCMP1102</name>
    <dbReference type="NCBI Taxonomy" id="635003"/>
    <lineage>
        <taxon>Eukaryota</taxon>
        <taxon>Sar</taxon>
        <taxon>Stramenopiles</taxon>
        <taxon>Ochrophyta</taxon>
        <taxon>Bacillariophyta</taxon>
        <taxon>Bacillariophyceae</taxon>
        <taxon>Bacillariophycidae</taxon>
        <taxon>Bacillariales</taxon>
        <taxon>Bacillariaceae</taxon>
        <taxon>Fragilariopsis</taxon>
    </lineage>
</organism>
<feature type="region of interest" description="Disordered" evidence="1">
    <location>
        <begin position="39"/>
        <end position="59"/>
    </location>
</feature>
<evidence type="ECO:0000313" key="2">
    <source>
        <dbReference type="EMBL" id="OEU11663.1"/>
    </source>
</evidence>